<gene>
    <name evidence="2" type="ORF">HaLaN_17805</name>
</gene>
<feature type="region of interest" description="Disordered" evidence="1">
    <location>
        <begin position="216"/>
        <end position="273"/>
    </location>
</feature>
<name>A0A699ZHN9_HAELA</name>
<dbReference type="AlphaFoldDB" id="A0A699ZHN9"/>
<feature type="compositionally biased region" description="Polar residues" evidence="1">
    <location>
        <begin position="263"/>
        <end position="273"/>
    </location>
</feature>
<feature type="compositionally biased region" description="Low complexity" evidence="1">
    <location>
        <begin position="219"/>
        <end position="236"/>
    </location>
</feature>
<proteinExistence type="predicted"/>
<accession>A0A699ZHN9</accession>
<evidence type="ECO:0000256" key="1">
    <source>
        <dbReference type="SAM" id="MobiDB-lite"/>
    </source>
</evidence>
<evidence type="ECO:0000313" key="2">
    <source>
        <dbReference type="EMBL" id="GFH20650.1"/>
    </source>
</evidence>
<reference evidence="2 3" key="1">
    <citation type="submission" date="2020-02" db="EMBL/GenBank/DDBJ databases">
        <title>Draft genome sequence of Haematococcus lacustris strain NIES-144.</title>
        <authorList>
            <person name="Morimoto D."/>
            <person name="Nakagawa S."/>
            <person name="Yoshida T."/>
            <person name="Sawayama S."/>
        </authorList>
    </citation>
    <scope>NUCLEOTIDE SEQUENCE [LARGE SCALE GENOMIC DNA]</scope>
    <source>
        <strain evidence="2 3">NIES-144</strain>
    </source>
</reference>
<dbReference type="Proteomes" id="UP000485058">
    <property type="component" value="Unassembled WGS sequence"/>
</dbReference>
<keyword evidence="3" id="KW-1185">Reference proteome</keyword>
<comment type="caution">
    <text evidence="2">The sequence shown here is derived from an EMBL/GenBank/DDBJ whole genome shotgun (WGS) entry which is preliminary data.</text>
</comment>
<evidence type="ECO:0000313" key="3">
    <source>
        <dbReference type="Proteomes" id="UP000485058"/>
    </source>
</evidence>
<protein>
    <submittedName>
        <fullName evidence="2">Uncharacterized protein</fullName>
    </submittedName>
</protein>
<sequence>MEVLRRCAEAGYRRLDSHGRPMGSMAEQLSPAPSPADIFTSTQEAPVGRPAALSKCRHYVVSEQCVLPNPHRPGKTSTVGHEFLIVSTYMRHNTLDQLLRAKAIHLQFHECTCDRHGKDLILRVTAAVLGAARHGSMGRQAPKCHVTPAGPATCSYMQEMQCHSCLSGRRVSLHHGLSPLASCSRTTACCSGSAWWQWLGRASWCPQQQLTPAGTTPELAVPAGAPPQQQQQLAVASTSRKHEAPAANKSRAAEQGETIPRTAPSTMFKRSSR</sequence>
<organism evidence="2 3">
    <name type="scientific">Haematococcus lacustris</name>
    <name type="common">Green alga</name>
    <name type="synonym">Haematococcus pluvialis</name>
    <dbReference type="NCBI Taxonomy" id="44745"/>
    <lineage>
        <taxon>Eukaryota</taxon>
        <taxon>Viridiplantae</taxon>
        <taxon>Chlorophyta</taxon>
        <taxon>core chlorophytes</taxon>
        <taxon>Chlorophyceae</taxon>
        <taxon>CS clade</taxon>
        <taxon>Chlamydomonadales</taxon>
        <taxon>Haematococcaceae</taxon>
        <taxon>Haematococcus</taxon>
    </lineage>
</organism>
<dbReference type="EMBL" id="BLLF01001674">
    <property type="protein sequence ID" value="GFH20650.1"/>
    <property type="molecule type" value="Genomic_DNA"/>
</dbReference>